<comment type="pathway">
    <text evidence="3">Secondary metabolite biosynthesis; terpenoid biosynthesis.</text>
</comment>
<evidence type="ECO:0000256" key="6">
    <source>
        <dbReference type="ARBA" id="ARBA00022692"/>
    </source>
</evidence>
<keyword evidence="12" id="KW-0472">Membrane</keyword>
<evidence type="ECO:0000256" key="10">
    <source>
        <dbReference type="ARBA" id="ARBA00023004"/>
    </source>
</evidence>
<keyword evidence="9 14" id="KW-0560">Oxidoreductase</keyword>
<accession>A0A8H7CRA6</accession>
<evidence type="ECO:0000256" key="11">
    <source>
        <dbReference type="ARBA" id="ARBA00023033"/>
    </source>
</evidence>
<dbReference type="SUPFAM" id="SSF48264">
    <property type="entry name" value="Cytochrome P450"/>
    <property type="match status" value="1"/>
</dbReference>
<comment type="cofactor">
    <cofactor evidence="1 13">
        <name>heme</name>
        <dbReference type="ChEBI" id="CHEBI:30413"/>
    </cofactor>
</comment>
<proteinExistence type="inferred from homology"/>
<evidence type="ECO:0000313" key="15">
    <source>
        <dbReference type="EMBL" id="KAF7344608.1"/>
    </source>
</evidence>
<evidence type="ECO:0008006" key="17">
    <source>
        <dbReference type="Google" id="ProtNLM"/>
    </source>
</evidence>
<comment type="subcellular location">
    <subcellularLocation>
        <location evidence="2">Membrane</location>
    </subcellularLocation>
</comment>
<dbReference type="EMBL" id="JACAZH010000021">
    <property type="protein sequence ID" value="KAF7344608.1"/>
    <property type="molecule type" value="Genomic_DNA"/>
</dbReference>
<dbReference type="Proteomes" id="UP000623467">
    <property type="component" value="Unassembled WGS sequence"/>
</dbReference>
<organism evidence="15 16">
    <name type="scientific">Mycena sanguinolenta</name>
    <dbReference type="NCBI Taxonomy" id="230812"/>
    <lineage>
        <taxon>Eukaryota</taxon>
        <taxon>Fungi</taxon>
        <taxon>Dikarya</taxon>
        <taxon>Basidiomycota</taxon>
        <taxon>Agaricomycotina</taxon>
        <taxon>Agaricomycetes</taxon>
        <taxon>Agaricomycetidae</taxon>
        <taxon>Agaricales</taxon>
        <taxon>Marasmiineae</taxon>
        <taxon>Mycenaceae</taxon>
        <taxon>Mycena</taxon>
    </lineage>
</organism>
<dbReference type="GO" id="GO:0005506">
    <property type="term" value="F:iron ion binding"/>
    <property type="evidence" value="ECO:0007669"/>
    <property type="project" value="InterPro"/>
</dbReference>
<evidence type="ECO:0000256" key="9">
    <source>
        <dbReference type="ARBA" id="ARBA00023002"/>
    </source>
</evidence>
<evidence type="ECO:0000313" key="16">
    <source>
        <dbReference type="Proteomes" id="UP000623467"/>
    </source>
</evidence>
<comment type="caution">
    <text evidence="15">The sequence shown here is derived from an EMBL/GenBank/DDBJ whole genome shotgun (WGS) entry which is preliminary data.</text>
</comment>
<evidence type="ECO:0000256" key="5">
    <source>
        <dbReference type="ARBA" id="ARBA00022617"/>
    </source>
</evidence>
<dbReference type="GO" id="GO:0004497">
    <property type="term" value="F:monooxygenase activity"/>
    <property type="evidence" value="ECO:0007669"/>
    <property type="project" value="UniProtKB-KW"/>
</dbReference>
<dbReference type="Gene3D" id="1.10.630.10">
    <property type="entry name" value="Cytochrome P450"/>
    <property type="match status" value="1"/>
</dbReference>
<dbReference type="InterPro" id="IPR050121">
    <property type="entry name" value="Cytochrome_P450_monoxygenase"/>
</dbReference>
<reference evidence="15" key="1">
    <citation type="submission" date="2020-05" db="EMBL/GenBank/DDBJ databases">
        <title>Mycena genomes resolve the evolution of fungal bioluminescence.</title>
        <authorList>
            <person name="Tsai I.J."/>
        </authorList>
    </citation>
    <scope>NUCLEOTIDE SEQUENCE</scope>
    <source>
        <strain evidence="15">160909Yilan</strain>
    </source>
</reference>
<dbReference type="AlphaFoldDB" id="A0A8H7CRA6"/>
<keyword evidence="6" id="KW-0812">Transmembrane</keyword>
<dbReference type="PANTHER" id="PTHR24305:SF166">
    <property type="entry name" value="CYTOCHROME P450 12A4, MITOCHONDRIAL-RELATED"/>
    <property type="match status" value="1"/>
</dbReference>
<dbReference type="InterPro" id="IPR001128">
    <property type="entry name" value="Cyt_P450"/>
</dbReference>
<dbReference type="InterPro" id="IPR036396">
    <property type="entry name" value="Cyt_P450_sf"/>
</dbReference>
<keyword evidence="16" id="KW-1185">Reference proteome</keyword>
<sequence>MLAGQPELWTSNVDIERQITAGSHRCDFMKPAWFTQTLVYWGMNIISAEGALWRKHRRIVGPAFGPKLYKLVWNKTLEIYRDMIQVDGWKDKNSVNIPVTQRITSKLTLLLISTCGFGFPTTWFLPISRDFFALELTNPRDTPPRAADGGMPIQEAFGIFSETIVLAASIPTWLWYLPIPGLREVRVARKRLMAFMQEQVAERKALVAAGDMRADAFTMMVEANQDQSNKYQLDDAELIGNVFVLMFAGHETTANSLAATLAYISLHQDIQNEVVEQIMSVVGPDRDPDYDDYSKLDKVLAIFYEAIRIMPTAHAFVREATEDTNLTVQNPVGEEGTKTIPILKGTQIIIDMVGVHYNPRYFEDPETYKPSRWYGLPADSEQIAAFGVGPRACLGRKFATVEATCFLALLLRDWQVLPLLRAGETKEAWGARVLTNPRVGLTMAAADFPIELARRKRV</sequence>
<keyword evidence="11 14" id="KW-0503">Monooxygenase</keyword>
<dbReference type="PROSITE" id="PS00086">
    <property type="entry name" value="CYTOCHROME_P450"/>
    <property type="match status" value="1"/>
</dbReference>
<dbReference type="PRINTS" id="PR00385">
    <property type="entry name" value="P450"/>
</dbReference>
<evidence type="ECO:0000256" key="14">
    <source>
        <dbReference type="RuleBase" id="RU000461"/>
    </source>
</evidence>
<gene>
    <name evidence="15" type="ORF">MSAN_01943000</name>
</gene>
<protein>
    <recommendedName>
        <fullName evidence="17">Cytochrome P450</fullName>
    </recommendedName>
</protein>
<evidence type="ECO:0000256" key="13">
    <source>
        <dbReference type="PIRSR" id="PIRSR602401-1"/>
    </source>
</evidence>
<evidence type="ECO:0000256" key="2">
    <source>
        <dbReference type="ARBA" id="ARBA00004370"/>
    </source>
</evidence>
<dbReference type="InterPro" id="IPR002401">
    <property type="entry name" value="Cyt_P450_E_grp-I"/>
</dbReference>
<evidence type="ECO:0000256" key="3">
    <source>
        <dbReference type="ARBA" id="ARBA00004721"/>
    </source>
</evidence>
<dbReference type="GO" id="GO:0016020">
    <property type="term" value="C:membrane"/>
    <property type="evidence" value="ECO:0007669"/>
    <property type="project" value="UniProtKB-SubCell"/>
</dbReference>
<keyword evidence="10 13" id="KW-0408">Iron</keyword>
<keyword evidence="8" id="KW-1133">Transmembrane helix</keyword>
<evidence type="ECO:0000256" key="4">
    <source>
        <dbReference type="ARBA" id="ARBA00010617"/>
    </source>
</evidence>
<dbReference type="PRINTS" id="PR00463">
    <property type="entry name" value="EP450I"/>
</dbReference>
<evidence type="ECO:0000256" key="8">
    <source>
        <dbReference type="ARBA" id="ARBA00022989"/>
    </source>
</evidence>
<comment type="similarity">
    <text evidence="4 14">Belongs to the cytochrome P450 family.</text>
</comment>
<dbReference type="Pfam" id="PF00067">
    <property type="entry name" value="p450"/>
    <property type="match status" value="1"/>
</dbReference>
<feature type="binding site" description="axial binding residue" evidence="13">
    <location>
        <position position="393"/>
    </location>
    <ligand>
        <name>heme</name>
        <dbReference type="ChEBI" id="CHEBI:30413"/>
    </ligand>
    <ligandPart>
        <name>Fe</name>
        <dbReference type="ChEBI" id="CHEBI:18248"/>
    </ligandPart>
</feature>
<evidence type="ECO:0000256" key="12">
    <source>
        <dbReference type="ARBA" id="ARBA00023136"/>
    </source>
</evidence>
<keyword evidence="5 13" id="KW-0349">Heme</keyword>
<dbReference type="OrthoDB" id="1470350at2759"/>
<dbReference type="GO" id="GO:0016705">
    <property type="term" value="F:oxidoreductase activity, acting on paired donors, with incorporation or reduction of molecular oxygen"/>
    <property type="evidence" value="ECO:0007669"/>
    <property type="project" value="InterPro"/>
</dbReference>
<dbReference type="PANTHER" id="PTHR24305">
    <property type="entry name" value="CYTOCHROME P450"/>
    <property type="match status" value="1"/>
</dbReference>
<evidence type="ECO:0000256" key="7">
    <source>
        <dbReference type="ARBA" id="ARBA00022723"/>
    </source>
</evidence>
<keyword evidence="7 13" id="KW-0479">Metal-binding</keyword>
<dbReference type="GO" id="GO:0020037">
    <property type="term" value="F:heme binding"/>
    <property type="evidence" value="ECO:0007669"/>
    <property type="project" value="InterPro"/>
</dbReference>
<evidence type="ECO:0000256" key="1">
    <source>
        <dbReference type="ARBA" id="ARBA00001971"/>
    </source>
</evidence>
<dbReference type="InterPro" id="IPR017972">
    <property type="entry name" value="Cyt_P450_CS"/>
</dbReference>
<name>A0A8H7CRA6_9AGAR</name>